<protein>
    <submittedName>
        <fullName evidence="1">DUF2278 family protein</fullName>
    </submittedName>
</protein>
<accession>A0A4D8QXX7</accession>
<organism evidence="1 2">
    <name type="scientific">Azospirillum brasilense</name>
    <dbReference type="NCBI Taxonomy" id="192"/>
    <lineage>
        <taxon>Bacteria</taxon>
        <taxon>Pseudomonadati</taxon>
        <taxon>Pseudomonadota</taxon>
        <taxon>Alphaproteobacteria</taxon>
        <taxon>Rhodospirillales</taxon>
        <taxon>Azospirillaceae</taxon>
        <taxon>Azospirillum</taxon>
    </lineage>
</organism>
<evidence type="ECO:0000313" key="2">
    <source>
        <dbReference type="Proteomes" id="UP000298693"/>
    </source>
</evidence>
<dbReference type="Proteomes" id="UP000298693">
    <property type="component" value="Chromosome"/>
</dbReference>
<gene>
    <name evidence="1" type="ORF">D3869_13110</name>
</gene>
<dbReference type="SUPFAM" id="SSF74853">
    <property type="entry name" value="Lamin A/C globular tail domain"/>
    <property type="match status" value="1"/>
</dbReference>
<proteinExistence type="predicted"/>
<reference evidence="1 2" key="1">
    <citation type="submission" date="2018-09" db="EMBL/GenBank/DDBJ databases">
        <title>Whole genome based analysis of evolution and adaptive divergence in Indian and Brazilian strains of Azospirillum brasilense.</title>
        <authorList>
            <person name="Singh C."/>
            <person name="Tripathi A.K."/>
        </authorList>
    </citation>
    <scope>NUCLEOTIDE SEQUENCE [LARGE SCALE GENOMIC DNA]</scope>
    <source>
        <strain evidence="1 2">MTCC4039</strain>
    </source>
</reference>
<dbReference type="InterPro" id="IPR019268">
    <property type="entry name" value="DUF2278"/>
</dbReference>
<name>A0A4D8QXX7_AZOBR</name>
<dbReference type="InterPro" id="IPR036415">
    <property type="entry name" value="Lamin_tail_dom_sf"/>
</dbReference>
<dbReference type="AlphaFoldDB" id="A0A4D8QXX7"/>
<dbReference type="Pfam" id="PF10042">
    <property type="entry name" value="DUF2278"/>
    <property type="match status" value="1"/>
</dbReference>
<sequence length="349" mass="38423">MANYGVLKGKAVAFKRDDDDDPHSEVLMNVDGASFRIAINVRSSRGPTHQRLVEYLIKHDLKHPIVDHARKLGTGWHDLTDGREDGAAIDYIRSNLFRATEMKPMPHFVSGPDNDLFEYVEDLLQRAIDDSDAIIYAFGERWGPEPGKRDQYFDFTPGAGVHLIHMNQGGRGDQKKPYRDGALLFEFPRSGTVSGLFIKFQNQVWHTDERDATPLEGAPAVPVQPIPPAGTAKPWPVVAADSPYFMARIVAAMVSPNAGAPEFVTILNSSGDRLEFDDWQILDRQDRSDRIAGAIDPGHAATFPLSGQGAMMSGKGGTITLLDSRGLKVDGVAYTERDAKTKGRPVVFL</sequence>
<evidence type="ECO:0000313" key="1">
    <source>
        <dbReference type="EMBL" id="QCO16095.1"/>
    </source>
</evidence>
<dbReference type="EMBL" id="CP032345">
    <property type="protein sequence ID" value="QCO16095.1"/>
    <property type="molecule type" value="Genomic_DNA"/>
</dbReference>
<dbReference type="RefSeq" id="WP_137140391.1">
    <property type="nucleotide sequence ID" value="NZ_CP032345.1"/>
</dbReference>